<dbReference type="AlphaFoldDB" id="A0A2P2DWZ4"/>
<accession>A0A2P2DWZ4</accession>
<dbReference type="Proteomes" id="UP000245133">
    <property type="component" value="Unassembled WGS sequence"/>
</dbReference>
<dbReference type="OrthoDB" id="338933at2"/>
<name>A0A2P2DWZ4_9LEPT</name>
<comment type="caution">
    <text evidence="1">The sequence shown here is derived from an EMBL/GenBank/DDBJ whole genome shotgun (WGS) entry which is preliminary data.</text>
</comment>
<organism evidence="1 2">
    <name type="scientific">Leptospira ryugenii</name>
    <dbReference type="NCBI Taxonomy" id="1917863"/>
    <lineage>
        <taxon>Bacteria</taxon>
        <taxon>Pseudomonadati</taxon>
        <taxon>Spirochaetota</taxon>
        <taxon>Spirochaetia</taxon>
        <taxon>Leptospirales</taxon>
        <taxon>Leptospiraceae</taxon>
        <taxon>Leptospira</taxon>
    </lineage>
</organism>
<evidence type="ECO:0008006" key="3">
    <source>
        <dbReference type="Google" id="ProtNLM"/>
    </source>
</evidence>
<evidence type="ECO:0000313" key="1">
    <source>
        <dbReference type="EMBL" id="GBF49158.1"/>
    </source>
</evidence>
<protein>
    <recommendedName>
        <fullName evidence="3">Transporter, Ompp1/FadL/TodX domain protein</fullName>
    </recommendedName>
</protein>
<reference evidence="1 2" key="1">
    <citation type="submission" date="2018-02" db="EMBL/GenBank/DDBJ databases">
        <title>Novel Leptospira species isolated from soil and water in Japan.</title>
        <authorList>
            <person name="Nakao R."/>
            <person name="Masuzawa T."/>
        </authorList>
    </citation>
    <scope>NUCLEOTIDE SEQUENCE [LARGE SCALE GENOMIC DNA]</scope>
    <source>
        <strain evidence="1 2">YH101</strain>
    </source>
</reference>
<sequence length="344" mass="38126">MKNSFALFIFTSAFFVSPIKAQFSGYEENVSSGLGAGLYSEGVGLRNALANSSGNPALLAYNKSSLVSFGLLANQQKQSNLAYQFNGSAYYQWNASMGFGVRARPMYSRSFPTEEKLQAYQGQVFLSYALNDSIFLSFGIGPSLASRVGGISSYSLSAYASVGIVYDKFTFGISLESPGSFRMDSFLGSERLRERLPERVSLGVQYDLNEYVFLYSELRRVIWERAYFRLNGIEEKPDYPSLTMFTGSFGLGWKYSSSSQILFGLANNTRATQSSGLQKMYGASIGYATELFPDAFGKGIFFNCFFQQNQIRGSEPPIEVERTLGLQLVYVLPSVQSLDNDMSK</sequence>
<dbReference type="RefSeq" id="WP_108973681.1">
    <property type="nucleotide sequence ID" value="NZ_BFBB01000002.1"/>
</dbReference>
<dbReference type="EMBL" id="BFBB01000002">
    <property type="protein sequence ID" value="GBF49158.1"/>
    <property type="molecule type" value="Genomic_DNA"/>
</dbReference>
<dbReference type="SUPFAM" id="SSF56935">
    <property type="entry name" value="Porins"/>
    <property type="match status" value="1"/>
</dbReference>
<evidence type="ECO:0000313" key="2">
    <source>
        <dbReference type="Proteomes" id="UP000245133"/>
    </source>
</evidence>
<proteinExistence type="predicted"/>
<gene>
    <name evidence="1" type="ORF">LPTSP4_06680</name>
</gene>
<keyword evidence="2" id="KW-1185">Reference proteome</keyword>